<name>T1BLK8_9ZZZZ</name>
<reference evidence="1" key="2">
    <citation type="journal article" date="2014" name="ISME J.">
        <title>Microbial stratification in low pH oxic and suboxic macroscopic growths along an acid mine drainage.</title>
        <authorList>
            <person name="Mendez-Garcia C."/>
            <person name="Mesa V."/>
            <person name="Sprenger R.R."/>
            <person name="Richter M."/>
            <person name="Diez M.S."/>
            <person name="Solano J."/>
            <person name="Bargiela R."/>
            <person name="Golyshina O.V."/>
            <person name="Manteca A."/>
            <person name="Ramos J.L."/>
            <person name="Gallego J.R."/>
            <person name="Llorente I."/>
            <person name="Martins Dos Santos V.A."/>
            <person name="Jensen O.N."/>
            <person name="Pelaez A.I."/>
            <person name="Sanchez J."/>
            <person name="Ferrer M."/>
        </authorList>
    </citation>
    <scope>NUCLEOTIDE SEQUENCE</scope>
</reference>
<organism evidence="1">
    <name type="scientific">mine drainage metagenome</name>
    <dbReference type="NCBI Taxonomy" id="410659"/>
    <lineage>
        <taxon>unclassified sequences</taxon>
        <taxon>metagenomes</taxon>
        <taxon>ecological metagenomes</taxon>
    </lineage>
</organism>
<dbReference type="Pfam" id="PF19663">
    <property type="entry name" value="DUF6166"/>
    <property type="match status" value="1"/>
</dbReference>
<dbReference type="InterPro" id="IPR046164">
    <property type="entry name" value="DUF6166"/>
</dbReference>
<reference evidence="1" key="1">
    <citation type="submission" date="2013-08" db="EMBL/GenBank/DDBJ databases">
        <authorList>
            <person name="Mendez C."/>
            <person name="Richter M."/>
            <person name="Ferrer M."/>
            <person name="Sanchez J."/>
        </authorList>
    </citation>
    <scope>NUCLEOTIDE SEQUENCE</scope>
</reference>
<evidence type="ECO:0000313" key="1">
    <source>
        <dbReference type="EMBL" id="EQD69388.1"/>
    </source>
</evidence>
<feature type="non-terminal residue" evidence="1">
    <location>
        <position position="71"/>
    </location>
</feature>
<dbReference type="EMBL" id="AUZX01005012">
    <property type="protein sequence ID" value="EQD69388.1"/>
    <property type="molecule type" value="Genomic_DNA"/>
</dbReference>
<dbReference type="AlphaFoldDB" id="T1BLK8"/>
<gene>
    <name evidence="1" type="ORF">B1A_06930</name>
</gene>
<accession>T1BLK8</accession>
<comment type="caution">
    <text evidence="1">The sequence shown here is derived from an EMBL/GenBank/DDBJ whole genome shotgun (WGS) entry which is preliminary data.</text>
</comment>
<proteinExistence type="predicted"/>
<protein>
    <submittedName>
        <fullName evidence="1">Uncharacterized protein</fullName>
    </submittedName>
</protein>
<sequence length="71" mass="7379">MIDERQGDARVWRDADGTLQASVAHLAHHSPSGFECGYGGSGPADLALSILAAFVPARAGGPTEQLYKGAR</sequence>